<dbReference type="Pfam" id="PF03466">
    <property type="entry name" value="LysR_substrate"/>
    <property type="match status" value="1"/>
</dbReference>
<organism evidence="2 3">
    <name type="scientific">Rhizobium setariae</name>
    <dbReference type="NCBI Taxonomy" id="2801340"/>
    <lineage>
        <taxon>Bacteria</taxon>
        <taxon>Pseudomonadati</taxon>
        <taxon>Pseudomonadota</taxon>
        <taxon>Alphaproteobacteria</taxon>
        <taxon>Hyphomicrobiales</taxon>
        <taxon>Rhizobiaceae</taxon>
        <taxon>Rhizobium/Agrobacterium group</taxon>
        <taxon>Rhizobium</taxon>
    </lineage>
</organism>
<protein>
    <submittedName>
        <fullName evidence="2">Flavin reductase</fullName>
    </submittedName>
</protein>
<name>A0A936YJQ9_9HYPH</name>
<evidence type="ECO:0000259" key="1">
    <source>
        <dbReference type="SMART" id="SM00903"/>
    </source>
</evidence>
<accession>A0A936YJQ9</accession>
<dbReference type="SMART" id="SM00903">
    <property type="entry name" value="Flavin_Reduct"/>
    <property type="match status" value="1"/>
</dbReference>
<dbReference type="SUPFAM" id="SSF53850">
    <property type="entry name" value="Periplasmic binding protein-like II"/>
    <property type="match status" value="1"/>
</dbReference>
<dbReference type="InterPro" id="IPR005119">
    <property type="entry name" value="LysR_subst-bd"/>
</dbReference>
<dbReference type="GO" id="GO:0005829">
    <property type="term" value="C:cytosol"/>
    <property type="evidence" value="ECO:0007669"/>
    <property type="project" value="TreeGrafter"/>
</dbReference>
<dbReference type="Gene3D" id="2.30.110.10">
    <property type="entry name" value="Electron Transport, Fmn-binding Protein, Chain A"/>
    <property type="match status" value="1"/>
</dbReference>
<evidence type="ECO:0000313" key="3">
    <source>
        <dbReference type="Proteomes" id="UP000633219"/>
    </source>
</evidence>
<dbReference type="Gene3D" id="3.40.190.10">
    <property type="entry name" value="Periplasmic binding protein-like II"/>
    <property type="match status" value="2"/>
</dbReference>
<dbReference type="PANTHER" id="PTHR30419">
    <property type="entry name" value="HTH-TYPE TRANSCRIPTIONAL REGULATOR YBHD"/>
    <property type="match status" value="1"/>
</dbReference>
<dbReference type="SUPFAM" id="SSF50475">
    <property type="entry name" value="FMN-binding split barrel"/>
    <property type="match status" value="1"/>
</dbReference>
<proteinExistence type="predicted"/>
<comment type="caution">
    <text evidence="2">The sequence shown here is derived from an EMBL/GenBank/DDBJ whole genome shotgun (WGS) entry which is preliminary data.</text>
</comment>
<dbReference type="InterPro" id="IPR002563">
    <property type="entry name" value="Flavin_Rdtase-like_dom"/>
</dbReference>
<evidence type="ECO:0000313" key="2">
    <source>
        <dbReference type="EMBL" id="MBL0371458.1"/>
    </source>
</evidence>
<dbReference type="AlphaFoldDB" id="A0A936YJQ9"/>
<dbReference type="GO" id="GO:0010181">
    <property type="term" value="F:FMN binding"/>
    <property type="evidence" value="ECO:0007669"/>
    <property type="project" value="InterPro"/>
</dbReference>
<gene>
    <name evidence="2" type="ORF">JJB09_05405</name>
</gene>
<feature type="domain" description="Flavin reductase like" evidence="1">
    <location>
        <begin position="18"/>
        <end position="167"/>
    </location>
</feature>
<dbReference type="InterPro" id="IPR012349">
    <property type="entry name" value="Split_barrel_FMN-bd"/>
</dbReference>
<dbReference type="GO" id="GO:0016646">
    <property type="term" value="F:oxidoreductase activity, acting on the CH-NH group of donors, NAD or NADP as acceptor"/>
    <property type="evidence" value="ECO:0007669"/>
    <property type="project" value="UniProtKB-ARBA"/>
</dbReference>
<dbReference type="RefSeq" id="WP_201654320.1">
    <property type="nucleotide sequence ID" value="NZ_JAEQNC010000003.1"/>
</dbReference>
<dbReference type="InterPro" id="IPR050950">
    <property type="entry name" value="HTH-type_LysR_regulators"/>
</dbReference>
<keyword evidence="3" id="KW-1185">Reference proteome</keyword>
<dbReference type="Pfam" id="PF01613">
    <property type="entry name" value="Flavin_Reduct"/>
    <property type="match status" value="1"/>
</dbReference>
<dbReference type="Proteomes" id="UP000633219">
    <property type="component" value="Unassembled WGS sequence"/>
</dbReference>
<dbReference type="EMBL" id="JAEQNC010000003">
    <property type="protein sequence ID" value="MBL0371458.1"/>
    <property type="molecule type" value="Genomic_DNA"/>
</dbReference>
<sequence length="386" mass="41660">MIMQPIQTELRQLFVEGMSRVASAVTVVTTDGEAGRHGVTVSSMTSVSADTTKPSLLISVHHLSPACEAIRKNGRFCANVLSGSQSGLSDLFSGRLKPESGDRFAETAWHAGATGAPVIEGAIVSFDCALRTALVWGTHCIFIGEAENIEMSEQRSPLVYANRGYRRAVPIATPEQAVPVVEEELRVGFFMTLAPQFLPSLIAEFSSLHPTTGIRLLETDHEDLVEQLRAGRIDAAISYRLAMPADLSIETLRRAQPHVLLPTDHLLAASAGLGVADLADLPMVLLDYPSVRTAINALFQRHGHKPAIRFQSPSFEMVRALVAHGLGYSIAPHLPSDLASPDGKQLVAIPLMETFAEADIVVLLRPGTKLASTMDAFLSQCRKLIE</sequence>
<reference evidence="2" key="1">
    <citation type="submission" date="2021-01" db="EMBL/GenBank/DDBJ databases">
        <title>Rhizobium sp. strain KVB221 16S ribosomal RNA gene Genome sequencing and assembly.</title>
        <authorList>
            <person name="Kang M."/>
        </authorList>
    </citation>
    <scope>NUCLEOTIDE SEQUENCE</scope>
    <source>
        <strain evidence="2">KVB221</strain>
    </source>
</reference>
<dbReference type="GO" id="GO:0006355">
    <property type="term" value="P:regulation of DNA-templated transcription"/>
    <property type="evidence" value="ECO:0007669"/>
    <property type="project" value="TreeGrafter"/>
</dbReference>